<protein>
    <submittedName>
        <fullName evidence="2">Uncharacterized protein</fullName>
    </submittedName>
</protein>
<accession>A0AAD6SQH9</accession>
<sequence>MVTLARPAGREAVGRAQSIHRESHSKFNFVIPHKAPLKFGPAKGLIGHIGQLFPVLFNTFPAVGSPALAKGKILSEIPKGLCPLGEHCDRDDHKPTVKWIEPEVNALLDELAANKDTHMSGNGFKPAVWAKVVPKVVDANPDPAMKKNKTQCMGKLNYTHGKEYGRCFTTPCPYWTKLNTLFDSMINKATGENVVHLPTAKKRRSCKAKDTSTTPAASSSASVTAASTSRTPLQPIASSSNNVSTGDISIDDNITLIDPKLGAAAVGDSGGGAGVFDDELGLVCHVHCVHPGPPNPKTKKHVRADTDDENDERRKPKRQRSELGGKACCNAEAGLQISHALKNFAMFMAQPLVTTEDLSHVNKVVEILKDKTLLPDNPHGKF</sequence>
<evidence type="ECO:0000313" key="3">
    <source>
        <dbReference type="Proteomes" id="UP001218188"/>
    </source>
</evidence>
<feature type="compositionally biased region" description="Low complexity" evidence="1">
    <location>
        <begin position="211"/>
        <end position="229"/>
    </location>
</feature>
<proteinExistence type="predicted"/>
<comment type="caution">
    <text evidence="2">The sequence shown here is derived from an EMBL/GenBank/DDBJ whole genome shotgun (WGS) entry which is preliminary data.</text>
</comment>
<dbReference type="AlphaFoldDB" id="A0AAD6SQH9"/>
<evidence type="ECO:0000256" key="1">
    <source>
        <dbReference type="SAM" id="MobiDB-lite"/>
    </source>
</evidence>
<keyword evidence="3" id="KW-1185">Reference proteome</keyword>
<gene>
    <name evidence="2" type="ORF">C8F04DRAFT_1185275</name>
</gene>
<feature type="compositionally biased region" description="Polar residues" evidence="1">
    <location>
        <begin position="230"/>
        <end position="244"/>
    </location>
</feature>
<evidence type="ECO:0000313" key="2">
    <source>
        <dbReference type="EMBL" id="KAJ7032221.1"/>
    </source>
</evidence>
<dbReference type="Proteomes" id="UP001218188">
    <property type="component" value="Unassembled WGS sequence"/>
</dbReference>
<reference evidence="2" key="1">
    <citation type="submission" date="2023-03" db="EMBL/GenBank/DDBJ databases">
        <title>Massive genome expansion in bonnet fungi (Mycena s.s.) driven by repeated elements and novel gene families across ecological guilds.</title>
        <authorList>
            <consortium name="Lawrence Berkeley National Laboratory"/>
            <person name="Harder C.B."/>
            <person name="Miyauchi S."/>
            <person name="Viragh M."/>
            <person name="Kuo A."/>
            <person name="Thoen E."/>
            <person name="Andreopoulos B."/>
            <person name="Lu D."/>
            <person name="Skrede I."/>
            <person name="Drula E."/>
            <person name="Henrissat B."/>
            <person name="Morin E."/>
            <person name="Kohler A."/>
            <person name="Barry K."/>
            <person name="LaButti K."/>
            <person name="Morin E."/>
            <person name="Salamov A."/>
            <person name="Lipzen A."/>
            <person name="Mereny Z."/>
            <person name="Hegedus B."/>
            <person name="Baldrian P."/>
            <person name="Stursova M."/>
            <person name="Weitz H."/>
            <person name="Taylor A."/>
            <person name="Grigoriev I.V."/>
            <person name="Nagy L.G."/>
            <person name="Martin F."/>
            <person name="Kauserud H."/>
        </authorList>
    </citation>
    <scope>NUCLEOTIDE SEQUENCE</scope>
    <source>
        <strain evidence="2">CBHHK200</strain>
    </source>
</reference>
<feature type="region of interest" description="Disordered" evidence="1">
    <location>
        <begin position="200"/>
        <end position="244"/>
    </location>
</feature>
<dbReference type="EMBL" id="JARJCM010000075">
    <property type="protein sequence ID" value="KAJ7032221.1"/>
    <property type="molecule type" value="Genomic_DNA"/>
</dbReference>
<name>A0AAD6SQH9_9AGAR</name>
<organism evidence="2 3">
    <name type="scientific">Mycena alexandri</name>
    <dbReference type="NCBI Taxonomy" id="1745969"/>
    <lineage>
        <taxon>Eukaryota</taxon>
        <taxon>Fungi</taxon>
        <taxon>Dikarya</taxon>
        <taxon>Basidiomycota</taxon>
        <taxon>Agaricomycotina</taxon>
        <taxon>Agaricomycetes</taxon>
        <taxon>Agaricomycetidae</taxon>
        <taxon>Agaricales</taxon>
        <taxon>Marasmiineae</taxon>
        <taxon>Mycenaceae</taxon>
        <taxon>Mycena</taxon>
    </lineage>
</organism>
<feature type="region of interest" description="Disordered" evidence="1">
    <location>
        <begin position="290"/>
        <end position="325"/>
    </location>
</feature>
<feature type="compositionally biased region" description="Basic and acidic residues" evidence="1">
    <location>
        <begin position="311"/>
        <end position="323"/>
    </location>
</feature>